<accession>A0A557RH67</accession>
<dbReference type="FunFam" id="1.20.81.30:FF:000001">
    <property type="entry name" value="Type II secretion system protein F"/>
    <property type="match status" value="2"/>
</dbReference>
<dbReference type="GO" id="GO:0015628">
    <property type="term" value="P:protein secretion by the type II secretion system"/>
    <property type="evidence" value="ECO:0007669"/>
    <property type="project" value="TreeGrafter"/>
</dbReference>
<dbReference type="PROSITE" id="PS00874">
    <property type="entry name" value="T2SP_F"/>
    <property type="match status" value="1"/>
</dbReference>
<evidence type="ECO:0000256" key="10">
    <source>
        <dbReference type="SAM" id="Phobius"/>
    </source>
</evidence>
<evidence type="ECO:0000256" key="9">
    <source>
        <dbReference type="RuleBase" id="RU003923"/>
    </source>
</evidence>
<comment type="similarity">
    <text evidence="2 9">Belongs to the GSP F family.</text>
</comment>
<keyword evidence="13" id="KW-1185">Reference proteome</keyword>
<keyword evidence="3 9" id="KW-0813">Transport</keyword>
<evidence type="ECO:0000256" key="1">
    <source>
        <dbReference type="ARBA" id="ARBA00004429"/>
    </source>
</evidence>
<feature type="transmembrane region" description="Helical" evidence="10">
    <location>
        <begin position="225"/>
        <end position="243"/>
    </location>
</feature>
<evidence type="ECO:0000256" key="4">
    <source>
        <dbReference type="ARBA" id="ARBA00022475"/>
    </source>
</evidence>
<keyword evidence="7 10" id="KW-1133">Transmembrane helix</keyword>
<evidence type="ECO:0000256" key="6">
    <source>
        <dbReference type="ARBA" id="ARBA00022692"/>
    </source>
</evidence>
<dbReference type="InterPro" id="IPR018076">
    <property type="entry name" value="T2SS_GspF_dom"/>
</dbReference>
<dbReference type="Pfam" id="PF00482">
    <property type="entry name" value="T2SSF"/>
    <property type="match status" value="2"/>
</dbReference>
<evidence type="ECO:0000256" key="2">
    <source>
        <dbReference type="ARBA" id="ARBA00005745"/>
    </source>
</evidence>
<feature type="domain" description="Type II secretion system protein GspF" evidence="11">
    <location>
        <begin position="275"/>
        <end position="397"/>
    </location>
</feature>
<dbReference type="Proteomes" id="UP000316688">
    <property type="component" value="Unassembled WGS sequence"/>
</dbReference>
<evidence type="ECO:0000256" key="5">
    <source>
        <dbReference type="ARBA" id="ARBA00022519"/>
    </source>
</evidence>
<feature type="domain" description="Type II secretion system protein GspF" evidence="11">
    <location>
        <begin position="72"/>
        <end position="194"/>
    </location>
</feature>
<keyword evidence="8 10" id="KW-0472">Membrane</keyword>
<gene>
    <name evidence="12" type="ORF">FPL11_07395</name>
</gene>
<protein>
    <submittedName>
        <fullName evidence="12">Type II secretion system F family protein</fullName>
    </submittedName>
</protein>
<dbReference type="AlphaFoldDB" id="A0A557RH67"/>
<sequence length="405" mass="43774">MGRVRAFLWHGRDIDGRRRGGFTPAGDVEQLRRWLGTRGLALGGSVRIPAGLERLFVSQTPQANDRQINALLRQLATLSRAGVPLIDAVTLIAREEKHAGLRRLADALREAIAAGTPLSIALADHPRHFDPLICGLVRAGEQSGQLDTLLERIASDRERAEALRHRLRHAMLYPGIVLLVALAVSTALLMFVVPRFESLFNGFGAELPGFTRQVIGLSDWLRGNGWPALLAALGAVPAVLALTRRYPAVREVGDRIKLAMPVTGGLIAGAETVRFARTLALLMEAGAPLAEALPTVADTLGTRPYKRAVRRMGEDLRDGRSLAFAIERTRCFAATTTRMIATGEAAGRLPAVLERIADRRDAEVRQGVDTLGSTLEPLIMSFLGLLVGGLVLALYLPVFQLGSVI</sequence>
<evidence type="ECO:0000313" key="12">
    <source>
        <dbReference type="EMBL" id="TVO64473.1"/>
    </source>
</evidence>
<keyword evidence="5" id="KW-0997">Cell inner membrane</keyword>
<dbReference type="RefSeq" id="WP_144348053.1">
    <property type="nucleotide sequence ID" value="NZ_VMKP01000003.1"/>
</dbReference>
<reference evidence="12 13" key="1">
    <citation type="submission" date="2019-07" db="EMBL/GenBank/DDBJ databases">
        <title>Reclasification of Spiribacter aquaticus.</title>
        <authorList>
            <person name="Leon M.J."/>
            <person name="Sanchez-Porro C."/>
            <person name="Ventosa A."/>
        </authorList>
    </citation>
    <scope>NUCLEOTIDE SEQUENCE [LARGE SCALE GENOMIC DNA]</scope>
    <source>
        <strain evidence="12 13">SP30</strain>
    </source>
</reference>
<dbReference type="InterPro" id="IPR042094">
    <property type="entry name" value="T2SS_GspF_sf"/>
</dbReference>
<evidence type="ECO:0000256" key="8">
    <source>
        <dbReference type="ARBA" id="ARBA00023136"/>
    </source>
</evidence>
<keyword evidence="4" id="KW-1003">Cell membrane</keyword>
<dbReference type="Gene3D" id="1.20.81.30">
    <property type="entry name" value="Type II secretion system (T2SS), domain F"/>
    <property type="match status" value="2"/>
</dbReference>
<proteinExistence type="inferred from homology"/>
<comment type="caution">
    <text evidence="12">The sequence shown here is derived from an EMBL/GenBank/DDBJ whole genome shotgun (WGS) entry which is preliminary data.</text>
</comment>
<feature type="transmembrane region" description="Helical" evidence="10">
    <location>
        <begin position="172"/>
        <end position="193"/>
    </location>
</feature>
<dbReference type="InterPro" id="IPR003004">
    <property type="entry name" value="GspF/PilC"/>
</dbReference>
<organism evidence="12 13">
    <name type="scientific">Spiribacter aquaticus</name>
    <dbReference type="NCBI Taxonomy" id="1935996"/>
    <lineage>
        <taxon>Bacteria</taxon>
        <taxon>Pseudomonadati</taxon>
        <taxon>Pseudomonadota</taxon>
        <taxon>Gammaproteobacteria</taxon>
        <taxon>Chromatiales</taxon>
        <taxon>Ectothiorhodospiraceae</taxon>
        <taxon>Spiribacter</taxon>
    </lineage>
</organism>
<dbReference type="InterPro" id="IPR001992">
    <property type="entry name" value="T2SS_GspF/T4SS_PilC_CS"/>
</dbReference>
<keyword evidence="6 9" id="KW-0812">Transmembrane</keyword>
<evidence type="ECO:0000256" key="7">
    <source>
        <dbReference type="ARBA" id="ARBA00022989"/>
    </source>
</evidence>
<dbReference type="PANTHER" id="PTHR30012:SF7">
    <property type="entry name" value="PROTEIN TRANSPORT PROTEIN HOFC HOMOLOG"/>
    <property type="match status" value="1"/>
</dbReference>
<feature type="transmembrane region" description="Helical" evidence="10">
    <location>
        <begin position="378"/>
        <end position="398"/>
    </location>
</feature>
<dbReference type="GO" id="GO:0005886">
    <property type="term" value="C:plasma membrane"/>
    <property type="evidence" value="ECO:0007669"/>
    <property type="project" value="UniProtKB-SubCell"/>
</dbReference>
<evidence type="ECO:0000256" key="3">
    <source>
        <dbReference type="ARBA" id="ARBA00022448"/>
    </source>
</evidence>
<evidence type="ECO:0000313" key="13">
    <source>
        <dbReference type="Proteomes" id="UP000316688"/>
    </source>
</evidence>
<dbReference type="EMBL" id="VMKP01000003">
    <property type="protein sequence ID" value="TVO64473.1"/>
    <property type="molecule type" value="Genomic_DNA"/>
</dbReference>
<dbReference type="PRINTS" id="PR00812">
    <property type="entry name" value="BCTERIALGSPF"/>
</dbReference>
<name>A0A557RH67_9GAMM</name>
<comment type="subcellular location">
    <subcellularLocation>
        <location evidence="1 9">Cell inner membrane</location>
        <topology evidence="1 9">Multi-pass membrane protein</topology>
    </subcellularLocation>
</comment>
<evidence type="ECO:0000259" key="11">
    <source>
        <dbReference type="Pfam" id="PF00482"/>
    </source>
</evidence>
<dbReference type="PANTHER" id="PTHR30012">
    <property type="entry name" value="GENERAL SECRETION PATHWAY PROTEIN"/>
    <property type="match status" value="1"/>
</dbReference>